<sequence>SSGQRVIWDLTRTLWSQSGLPWPGANLGTVLGCGLAHYKNDKGKPDSANRCLFKIIISESVYLIRKIRCKWRIQQQGDPEQKITDHKVRNRWRKMFITQIHMDILCS</sequence>
<dbReference type="AlphaFoldDB" id="A0A0C9UQG8"/>
<gene>
    <name evidence="1" type="ORF">M422DRAFT_178854</name>
</gene>
<reference evidence="1 2" key="1">
    <citation type="submission" date="2014-06" db="EMBL/GenBank/DDBJ databases">
        <title>Evolutionary Origins and Diversification of the Mycorrhizal Mutualists.</title>
        <authorList>
            <consortium name="DOE Joint Genome Institute"/>
            <consortium name="Mycorrhizal Genomics Consortium"/>
            <person name="Kohler A."/>
            <person name="Kuo A."/>
            <person name="Nagy L.G."/>
            <person name="Floudas D."/>
            <person name="Copeland A."/>
            <person name="Barry K.W."/>
            <person name="Cichocki N."/>
            <person name="Veneault-Fourrey C."/>
            <person name="LaButti K."/>
            <person name="Lindquist E.A."/>
            <person name="Lipzen A."/>
            <person name="Lundell T."/>
            <person name="Morin E."/>
            <person name="Murat C."/>
            <person name="Riley R."/>
            <person name="Ohm R."/>
            <person name="Sun H."/>
            <person name="Tunlid A."/>
            <person name="Henrissat B."/>
            <person name="Grigoriev I.V."/>
            <person name="Hibbett D.S."/>
            <person name="Martin F."/>
        </authorList>
    </citation>
    <scope>NUCLEOTIDE SEQUENCE [LARGE SCALE GENOMIC DNA]</scope>
    <source>
        <strain evidence="1 2">SS14</strain>
    </source>
</reference>
<name>A0A0C9UQG8_SPHS4</name>
<dbReference type="EMBL" id="KN837174">
    <property type="protein sequence ID" value="KIJ36904.1"/>
    <property type="molecule type" value="Genomic_DNA"/>
</dbReference>
<protein>
    <submittedName>
        <fullName evidence="1">Uncharacterized protein</fullName>
    </submittedName>
</protein>
<feature type="non-terminal residue" evidence="1">
    <location>
        <position position="1"/>
    </location>
</feature>
<accession>A0A0C9UQG8</accession>
<organism evidence="1 2">
    <name type="scientific">Sphaerobolus stellatus (strain SS14)</name>
    <dbReference type="NCBI Taxonomy" id="990650"/>
    <lineage>
        <taxon>Eukaryota</taxon>
        <taxon>Fungi</taxon>
        <taxon>Dikarya</taxon>
        <taxon>Basidiomycota</taxon>
        <taxon>Agaricomycotina</taxon>
        <taxon>Agaricomycetes</taxon>
        <taxon>Phallomycetidae</taxon>
        <taxon>Geastrales</taxon>
        <taxon>Sphaerobolaceae</taxon>
        <taxon>Sphaerobolus</taxon>
    </lineage>
</organism>
<proteinExistence type="predicted"/>
<keyword evidence="2" id="KW-1185">Reference proteome</keyword>
<dbReference type="HOGENOM" id="CLU_044484_2_1_1"/>
<evidence type="ECO:0000313" key="1">
    <source>
        <dbReference type="EMBL" id="KIJ36904.1"/>
    </source>
</evidence>
<dbReference type="OrthoDB" id="3262992at2759"/>
<dbReference type="Proteomes" id="UP000054279">
    <property type="component" value="Unassembled WGS sequence"/>
</dbReference>
<evidence type="ECO:0000313" key="2">
    <source>
        <dbReference type="Proteomes" id="UP000054279"/>
    </source>
</evidence>